<accession>A0A803P2Z9</accession>
<protein>
    <submittedName>
        <fullName evidence="1">Uncharacterized protein</fullName>
    </submittedName>
</protein>
<reference evidence="1" key="1">
    <citation type="submission" date="2018-11" db="EMBL/GenBank/DDBJ databases">
        <authorList>
            <person name="Grassa J C."/>
        </authorList>
    </citation>
    <scope>NUCLEOTIDE SEQUENCE [LARGE SCALE GENOMIC DNA]</scope>
</reference>
<dbReference type="Proteomes" id="UP000596661">
    <property type="component" value="Chromosome 2"/>
</dbReference>
<evidence type="ECO:0000313" key="1">
    <source>
        <dbReference type="EnsemblPlants" id="cds.evm.model.02.871"/>
    </source>
</evidence>
<dbReference type="AlphaFoldDB" id="A0A803P2Z9"/>
<organism evidence="1 2">
    <name type="scientific">Cannabis sativa</name>
    <name type="common">Hemp</name>
    <name type="synonym">Marijuana</name>
    <dbReference type="NCBI Taxonomy" id="3483"/>
    <lineage>
        <taxon>Eukaryota</taxon>
        <taxon>Viridiplantae</taxon>
        <taxon>Streptophyta</taxon>
        <taxon>Embryophyta</taxon>
        <taxon>Tracheophyta</taxon>
        <taxon>Spermatophyta</taxon>
        <taxon>Magnoliopsida</taxon>
        <taxon>eudicotyledons</taxon>
        <taxon>Gunneridae</taxon>
        <taxon>Pentapetalae</taxon>
        <taxon>rosids</taxon>
        <taxon>fabids</taxon>
        <taxon>Rosales</taxon>
        <taxon>Cannabaceae</taxon>
        <taxon>Cannabis</taxon>
    </lineage>
</organism>
<name>A0A803P2Z9_CANSA</name>
<proteinExistence type="predicted"/>
<reference evidence="1" key="2">
    <citation type="submission" date="2021-03" db="UniProtKB">
        <authorList>
            <consortium name="EnsemblPlants"/>
        </authorList>
    </citation>
    <scope>IDENTIFICATION</scope>
</reference>
<dbReference type="EnsemblPlants" id="evm.model.02.871">
    <property type="protein sequence ID" value="cds.evm.model.02.871"/>
    <property type="gene ID" value="evm.TU.02.871"/>
</dbReference>
<sequence length="263" mass="29646">MAKYCKNKSFWEVEGKGGDSPLWKGILESRGIIQLGGLAILGRGDSIDIWNQPWIPWLNYNEFYDLLQRIKSSNPHLKTVADLSVQDNCWNLDLLQQLFGRDLGARIGLIPRLPTSVEDTMVWKKSTDRAFTVKRAHQIDVREDDIFKDIILGLVSCIPTDLKCKFLEFTGCLFDGIWSAGNESLFKGKAVDIHNTRSNILRRFQELNQIQLGSFSNVSDKRHGEVTDMRQTSVAAKISSNTEIVCLTNASWKDGVVGLAVGW</sequence>
<dbReference type="EMBL" id="UZAU01000139">
    <property type="status" value="NOT_ANNOTATED_CDS"/>
    <property type="molecule type" value="Genomic_DNA"/>
</dbReference>
<keyword evidence="2" id="KW-1185">Reference proteome</keyword>
<evidence type="ECO:0000313" key="2">
    <source>
        <dbReference type="Proteomes" id="UP000596661"/>
    </source>
</evidence>
<dbReference type="Gramene" id="evm.model.02.871">
    <property type="protein sequence ID" value="cds.evm.model.02.871"/>
    <property type="gene ID" value="evm.TU.02.871"/>
</dbReference>